<dbReference type="PROSITE" id="PS51465">
    <property type="entry name" value="KAZAL_2"/>
    <property type="match status" value="1"/>
</dbReference>
<evidence type="ECO:0000259" key="1">
    <source>
        <dbReference type="PROSITE" id="PS51465"/>
    </source>
</evidence>
<protein>
    <submittedName>
        <fullName evidence="2">Kazal-type serine protease inhibitor domain-containing protein</fullName>
    </submittedName>
</protein>
<dbReference type="EMBL" id="MIGC01007281">
    <property type="protein sequence ID" value="PHJ15806.1"/>
    <property type="molecule type" value="Genomic_DNA"/>
</dbReference>
<dbReference type="PROSITE" id="PS00282">
    <property type="entry name" value="KAZAL_1"/>
    <property type="match status" value="1"/>
</dbReference>
<dbReference type="OrthoDB" id="328123at2759"/>
<dbReference type="Gene3D" id="3.30.60.30">
    <property type="match status" value="1"/>
</dbReference>
<dbReference type="AlphaFoldDB" id="A0A2C6KHJ7"/>
<dbReference type="SMART" id="SM00280">
    <property type="entry name" value="KAZAL"/>
    <property type="match status" value="1"/>
</dbReference>
<accession>A0A2C6KHJ7</accession>
<dbReference type="CDD" id="cd00104">
    <property type="entry name" value="KAZAL_FS"/>
    <property type="match status" value="1"/>
</dbReference>
<dbReference type="VEuPathDB" id="ToxoDB:CSUI_010382"/>
<dbReference type="InterPro" id="IPR036058">
    <property type="entry name" value="Kazal_dom_sf"/>
</dbReference>
<dbReference type="RefSeq" id="XP_067917538.1">
    <property type="nucleotide sequence ID" value="XM_068070486.1"/>
</dbReference>
<gene>
    <name evidence="2" type="ORF">CSUI_010382</name>
</gene>
<evidence type="ECO:0000313" key="3">
    <source>
        <dbReference type="Proteomes" id="UP000221165"/>
    </source>
</evidence>
<comment type="caution">
    <text evidence="2">The sequence shown here is derived from an EMBL/GenBank/DDBJ whole genome shotgun (WGS) entry which is preliminary data.</text>
</comment>
<dbReference type="Proteomes" id="UP000221165">
    <property type="component" value="Unassembled WGS sequence"/>
</dbReference>
<keyword evidence="3" id="KW-1185">Reference proteome</keyword>
<name>A0A2C6KHJ7_9APIC</name>
<dbReference type="Pfam" id="PF07648">
    <property type="entry name" value="Kazal_2"/>
    <property type="match status" value="1"/>
</dbReference>
<sequence>MLKCVQVGLQHSGPCTDGHQEGPTDTTDCGCPLNLDPVCGRDLVTYPSLCVRKCKNAHLKHRGSCESGSLLRVIGGLPGGAGASGSAESLGNVKASVQDRKAAPTSENTRRFLQEFFGDSVQSAPFLGRSK</sequence>
<evidence type="ECO:0000313" key="2">
    <source>
        <dbReference type="EMBL" id="PHJ15806.1"/>
    </source>
</evidence>
<reference evidence="2 3" key="1">
    <citation type="journal article" date="2017" name="Int. J. Parasitol.">
        <title>The genome of the protozoan parasite Cystoisospora suis and a reverse vaccinology approach to identify vaccine candidates.</title>
        <authorList>
            <person name="Palmieri N."/>
            <person name="Shrestha A."/>
            <person name="Ruttkowski B."/>
            <person name="Beck T."/>
            <person name="Vogl C."/>
            <person name="Tomley F."/>
            <person name="Blake D.P."/>
            <person name="Joachim A."/>
        </authorList>
    </citation>
    <scope>NUCLEOTIDE SEQUENCE [LARGE SCALE GENOMIC DNA]</scope>
    <source>
        <strain evidence="2 3">Wien I</strain>
    </source>
</reference>
<proteinExistence type="predicted"/>
<feature type="domain" description="Kazal-like" evidence="1">
    <location>
        <begin position="23"/>
        <end position="67"/>
    </location>
</feature>
<dbReference type="GeneID" id="94433697"/>
<organism evidence="2 3">
    <name type="scientific">Cystoisospora suis</name>
    <dbReference type="NCBI Taxonomy" id="483139"/>
    <lineage>
        <taxon>Eukaryota</taxon>
        <taxon>Sar</taxon>
        <taxon>Alveolata</taxon>
        <taxon>Apicomplexa</taxon>
        <taxon>Conoidasida</taxon>
        <taxon>Coccidia</taxon>
        <taxon>Eucoccidiorida</taxon>
        <taxon>Eimeriorina</taxon>
        <taxon>Sarcocystidae</taxon>
        <taxon>Cystoisospora</taxon>
    </lineage>
</organism>
<dbReference type="InterPro" id="IPR002350">
    <property type="entry name" value="Kazal_dom"/>
</dbReference>
<dbReference type="SUPFAM" id="SSF100895">
    <property type="entry name" value="Kazal-type serine protease inhibitors"/>
    <property type="match status" value="1"/>
</dbReference>